<dbReference type="InterPro" id="IPR007263">
    <property type="entry name" value="DCC1-like"/>
</dbReference>
<dbReference type="PANTHER" id="PTHR33639">
    <property type="entry name" value="THIOL-DISULFIDE OXIDOREDUCTASE DCC"/>
    <property type="match status" value="1"/>
</dbReference>
<keyword evidence="2" id="KW-1185">Reference proteome</keyword>
<dbReference type="EMBL" id="JAPCHZ010000001">
    <property type="protein sequence ID" value="MCW4451312.1"/>
    <property type="molecule type" value="Genomic_DNA"/>
</dbReference>
<gene>
    <name evidence="1" type="ORF">OK344_03730</name>
</gene>
<protein>
    <submittedName>
        <fullName evidence="1">DCC1-like thiol-disulfide oxidoreductase family protein</fullName>
    </submittedName>
</protein>
<dbReference type="PANTHER" id="PTHR33639:SF2">
    <property type="entry name" value="DUF393 DOMAIN-CONTAINING PROTEIN"/>
    <property type="match status" value="1"/>
</dbReference>
<comment type="caution">
    <text evidence="1">The sequence shown here is derived from an EMBL/GenBank/DDBJ whole genome shotgun (WGS) entry which is preliminary data.</text>
</comment>
<dbReference type="RefSeq" id="WP_265143511.1">
    <property type="nucleotide sequence ID" value="NZ_JAPCHZ010000001.1"/>
</dbReference>
<proteinExistence type="predicted"/>
<accession>A0ABT3JKK2</accession>
<dbReference type="InterPro" id="IPR052927">
    <property type="entry name" value="DCC_oxidoreductase"/>
</dbReference>
<reference evidence="1 2" key="1">
    <citation type="submission" date="2022-10" db="EMBL/GenBank/DDBJ databases">
        <title>Kaistella sp. BT-6-1-3.</title>
        <authorList>
            <person name="Ai J."/>
            <person name="Deng Z."/>
        </authorList>
    </citation>
    <scope>NUCLEOTIDE SEQUENCE [LARGE SCALE GENOMIC DNA]</scope>
    <source>
        <strain evidence="1 2">BT6-1-3</strain>
    </source>
</reference>
<evidence type="ECO:0000313" key="1">
    <source>
        <dbReference type="EMBL" id="MCW4451312.1"/>
    </source>
</evidence>
<dbReference type="Pfam" id="PF04134">
    <property type="entry name" value="DCC1-like"/>
    <property type="match status" value="1"/>
</dbReference>
<evidence type="ECO:0000313" key="2">
    <source>
        <dbReference type="Proteomes" id="UP001209107"/>
    </source>
</evidence>
<sequence length="135" mass="16058">MTDSSKYYVFYDGDCGMCNYWVQWILKNDHRKQFLFSALQSEFGQKFLNERNLENRQLNTLYLWKPNAFYETKSHAVFKIAKILGGKYVHLGYLNALPRPMTDFFYDRVAANRKRFSVQQCALPTAEEQGRFIEK</sequence>
<dbReference type="Proteomes" id="UP001209107">
    <property type="component" value="Unassembled WGS sequence"/>
</dbReference>
<name>A0ABT3JKK2_9FLAO</name>
<organism evidence="1 2">
    <name type="scientific">Kaistella yananensis</name>
    <dbReference type="NCBI Taxonomy" id="2989820"/>
    <lineage>
        <taxon>Bacteria</taxon>
        <taxon>Pseudomonadati</taxon>
        <taxon>Bacteroidota</taxon>
        <taxon>Flavobacteriia</taxon>
        <taxon>Flavobacteriales</taxon>
        <taxon>Weeksellaceae</taxon>
        <taxon>Chryseobacterium group</taxon>
        <taxon>Kaistella</taxon>
    </lineage>
</organism>